<dbReference type="EMBL" id="BAMD01000049">
    <property type="protein sequence ID" value="GAF04587.1"/>
    <property type="molecule type" value="Genomic_DNA"/>
</dbReference>
<dbReference type="GO" id="GO:0006508">
    <property type="term" value="P:proteolysis"/>
    <property type="evidence" value="ECO:0007669"/>
    <property type="project" value="UniProtKB-KW"/>
</dbReference>
<dbReference type="Pfam" id="PF02617">
    <property type="entry name" value="ClpS"/>
    <property type="match status" value="1"/>
</dbReference>
<dbReference type="GO" id="GO:0030163">
    <property type="term" value="P:protein catabolic process"/>
    <property type="evidence" value="ECO:0007669"/>
    <property type="project" value="InterPro"/>
</dbReference>
<dbReference type="AlphaFoldDB" id="W7Y8P0"/>
<dbReference type="GO" id="GO:0008233">
    <property type="term" value="F:peptidase activity"/>
    <property type="evidence" value="ECO:0007669"/>
    <property type="project" value="UniProtKB-KW"/>
</dbReference>
<comment type="caution">
    <text evidence="2">The sequence shown here is derived from an EMBL/GenBank/DDBJ whole genome shotgun (WGS) entry which is preliminary data.</text>
</comment>
<reference evidence="2 3" key="1">
    <citation type="journal article" date="2014" name="Genome Announc.">
        <title>Draft Genome Sequence of Cytophaga fermentans JCM 21142T, a Facultative Anaerobe Isolated from Marine Mud.</title>
        <authorList>
            <person name="Starns D."/>
            <person name="Oshima K."/>
            <person name="Suda W."/>
            <person name="Iino T."/>
            <person name="Yuki M."/>
            <person name="Inoue J."/>
            <person name="Kitamura K."/>
            <person name="Iida T."/>
            <person name="Darby A."/>
            <person name="Hattori M."/>
            <person name="Ohkuma M."/>
        </authorList>
    </citation>
    <scope>NUCLEOTIDE SEQUENCE [LARGE SCALE GENOMIC DNA]</scope>
    <source>
        <strain evidence="2 3">JCM 21142</strain>
    </source>
</reference>
<feature type="domain" description="Adaptor protein ClpS core" evidence="1">
    <location>
        <begin position="22"/>
        <end position="81"/>
    </location>
</feature>
<keyword evidence="3" id="KW-1185">Reference proteome</keyword>
<dbReference type="RefSeq" id="WP_027470918.1">
    <property type="nucleotide sequence ID" value="NZ_BAMD01000049.1"/>
</dbReference>
<dbReference type="Gene3D" id="3.30.1390.10">
    <property type="match status" value="1"/>
</dbReference>
<evidence type="ECO:0000259" key="1">
    <source>
        <dbReference type="Pfam" id="PF02617"/>
    </source>
</evidence>
<proteinExistence type="predicted"/>
<dbReference type="eggNOG" id="COG2127">
    <property type="taxonomic scope" value="Bacteria"/>
</dbReference>
<protein>
    <submittedName>
        <fullName evidence="2">ATP-dependent Clp protease adaptor protein ClpS</fullName>
    </submittedName>
</protein>
<dbReference type="InterPro" id="IPR014719">
    <property type="entry name" value="Ribosomal_bL12_C/ClpS-like"/>
</dbReference>
<keyword evidence="2" id="KW-0645">Protease</keyword>
<evidence type="ECO:0000313" key="2">
    <source>
        <dbReference type="EMBL" id="GAF04587.1"/>
    </source>
</evidence>
<name>W7Y8P0_9BACT</name>
<dbReference type="SUPFAM" id="SSF54736">
    <property type="entry name" value="ClpS-like"/>
    <property type="match status" value="1"/>
</dbReference>
<sequence>MVAFSKKWKKDELDKSTGKQKMLILHNDSVNSFDYVIKTLCEVCDHDTIQAEQCAFLTHFKGQCEIAVGEVADLVPLKNKLLNKNLIVSIH</sequence>
<dbReference type="InterPro" id="IPR003769">
    <property type="entry name" value="ClpS_core"/>
</dbReference>
<accession>W7Y8P0</accession>
<keyword evidence="2" id="KW-0378">Hydrolase</keyword>
<dbReference type="Proteomes" id="UP000019402">
    <property type="component" value="Unassembled WGS sequence"/>
</dbReference>
<organism evidence="2 3">
    <name type="scientific">Saccharicrinis fermentans DSM 9555 = JCM 21142</name>
    <dbReference type="NCBI Taxonomy" id="869213"/>
    <lineage>
        <taxon>Bacteria</taxon>
        <taxon>Pseudomonadati</taxon>
        <taxon>Bacteroidota</taxon>
        <taxon>Bacteroidia</taxon>
        <taxon>Marinilabiliales</taxon>
        <taxon>Marinilabiliaceae</taxon>
        <taxon>Saccharicrinis</taxon>
    </lineage>
</organism>
<dbReference type="OrthoDB" id="598046at2"/>
<evidence type="ECO:0000313" key="3">
    <source>
        <dbReference type="Proteomes" id="UP000019402"/>
    </source>
</evidence>
<gene>
    <name evidence="2" type="ORF">JCM21142_93297</name>
</gene>
<dbReference type="STRING" id="869213.GCA_000517085_00983"/>